<dbReference type="AlphaFoldDB" id="A0A370THA8"/>
<dbReference type="EMBL" id="NPIC01000007">
    <property type="protein sequence ID" value="RDL34585.1"/>
    <property type="molecule type" value="Genomic_DNA"/>
</dbReference>
<keyword evidence="1" id="KW-0732">Signal</keyword>
<reference evidence="2 3" key="1">
    <citation type="journal article" date="2018" name="IMA Fungus">
        <title>IMA Genome-F 9: Draft genome sequence of Annulohypoxylon stygium, Aspergillus mulundensis, Berkeleyomyces basicola (syn. Thielaviopsis basicola), Ceratocystis smalleyi, two Cercospora beticola strains, Coleophoma cylindrospora, Fusarium fracticaudum, Phialophora cf. hyalina, and Morchella septimelata.</title>
        <authorList>
            <person name="Wingfield B.D."/>
            <person name="Bills G.F."/>
            <person name="Dong Y."/>
            <person name="Huang W."/>
            <person name="Nel W.J."/>
            <person name="Swalarsk-Parry B.S."/>
            <person name="Vaghefi N."/>
            <person name="Wilken P.M."/>
            <person name="An Z."/>
            <person name="de Beer Z.W."/>
            <person name="De Vos L."/>
            <person name="Chen L."/>
            <person name="Duong T.A."/>
            <person name="Gao Y."/>
            <person name="Hammerbacher A."/>
            <person name="Kikkert J.R."/>
            <person name="Li Y."/>
            <person name="Li H."/>
            <person name="Li K."/>
            <person name="Li Q."/>
            <person name="Liu X."/>
            <person name="Ma X."/>
            <person name="Naidoo K."/>
            <person name="Pethybridge S.J."/>
            <person name="Sun J."/>
            <person name="Steenkamp E.T."/>
            <person name="van der Nest M.A."/>
            <person name="van Wyk S."/>
            <person name="Wingfield M.J."/>
            <person name="Xiong C."/>
            <person name="Yue Q."/>
            <person name="Zhang X."/>
        </authorList>
    </citation>
    <scope>NUCLEOTIDE SEQUENCE [LARGE SCALE GENOMIC DNA]</scope>
    <source>
        <strain evidence="2 3">BP 5553</strain>
    </source>
</reference>
<accession>A0A370THA8</accession>
<dbReference type="OrthoDB" id="265717at2759"/>
<protein>
    <recommendedName>
        <fullName evidence="4">Ubiquitin 3 binding protein But2 C-terminal domain-containing protein</fullName>
    </recommendedName>
</protein>
<sequence>MGLPCFLLALAFCAVSIVDSKPFNRYRRDDSAPNPIGSQYPNNVTGTLNQTISIVPIPFALARSIIPAQYGILTAAYKSLLPGFPANSYPSFHISYPFVDLLGDGYSSFQYQEYLFVTSTNPYAISGTEAYGTIPVPATFNPPDKAYAFTCPDPRKNKGDIFFDAYVPGNSQPVVTTKFKPMPAPAGPYSLNFFVNVTNQPAFTDALACDNQIFYYNTTLSQGANAPVTIKGDIKVTAPYLPTTSTFKNVWGIKVDLAFLENNLLPCGDLKGYQHV</sequence>
<evidence type="ECO:0000313" key="2">
    <source>
        <dbReference type="EMBL" id="RDL34585.1"/>
    </source>
</evidence>
<evidence type="ECO:0008006" key="4">
    <source>
        <dbReference type="Google" id="ProtNLM"/>
    </source>
</evidence>
<dbReference type="Proteomes" id="UP000254866">
    <property type="component" value="Unassembled WGS sequence"/>
</dbReference>
<feature type="chain" id="PRO_5016646625" description="Ubiquitin 3 binding protein But2 C-terminal domain-containing protein" evidence="1">
    <location>
        <begin position="21"/>
        <end position="276"/>
    </location>
</feature>
<gene>
    <name evidence="2" type="ORF">BP5553_07713</name>
</gene>
<name>A0A370THA8_9HELO</name>
<dbReference type="STRING" id="2656787.A0A370THA8"/>
<evidence type="ECO:0000256" key="1">
    <source>
        <dbReference type="SAM" id="SignalP"/>
    </source>
</evidence>
<feature type="signal peptide" evidence="1">
    <location>
        <begin position="1"/>
        <end position="20"/>
    </location>
</feature>
<proteinExistence type="predicted"/>
<dbReference type="RefSeq" id="XP_031867567.1">
    <property type="nucleotide sequence ID" value="XM_032016336.1"/>
</dbReference>
<keyword evidence="3" id="KW-1185">Reference proteome</keyword>
<comment type="caution">
    <text evidence="2">The sequence shown here is derived from an EMBL/GenBank/DDBJ whole genome shotgun (WGS) entry which is preliminary data.</text>
</comment>
<organism evidence="2 3">
    <name type="scientific">Venustampulla echinocandica</name>
    <dbReference type="NCBI Taxonomy" id="2656787"/>
    <lineage>
        <taxon>Eukaryota</taxon>
        <taxon>Fungi</taxon>
        <taxon>Dikarya</taxon>
        <taxon>Ascomycota</taxon>
        <taxon>Pezizomycotina</taxon>
        <taxon>Leotiomycetes</taxon>
        <taxon>Helotiales</taxon>
        <taxon>Pleuroascaceae</taxon>
        <taxon>Venustampulla</taxon>
    </lineage>
</organism>
<dbReference type="GeneID" id="43600562"/>
<evidence type="ECO:0000313" key="3">
    <source>
        <dbReference type="Proteomes" id="UP000254866"/>
    </source>
</evidence>